<dbReference type="Gene3D" id="3.40.50.300">
    <property type="entry name" value="P-loop containing nucleotide triphosphate hydrolases"/>
    <property type="match status" value="2"/>
</dbReference>
<dbReference type="InterPro" id="IPR055124">
    <property type="entry name" value="PIN-like_DDX60"/>
</dbReference>
<dbReference type="Pfam" id="PF23002">
    <property type="entry name" value="PIN-like_DDX60"/>
    <property type="match status" value="1"/>
</dbReference>
<evidence type="ECO:0000259" key="6">
    <source>
        <dbReference type="PROSITE" id="PS51192"/>
    </source>
</evidence>
<evidence type="ECO:0000313" key="8">
    <source>
        <dbReference type="EMBL" id="KAH9836296.1"/>
    </source>
</evidence>
<feature type="domain" description="Helicase ATP-binding" evidence="6">
    <location>
        <begin position="785"/>
        <end position="953"/>
    </location>
</feature>
<accession>A0ABQ8KG87</accession>
<dbReference type="Proteomes" id="UP000814176">
    <property type="component" value="Unassembled WGS sequence"/>
</dbReference>
<dbReference type="PROSITE" id="PS51192">
    <property type="entry name" value="HELICASE_ATP_BIND_1"/>
    <property type="match status" value="1"/>
</dbReference>
<protein>
    <submittedName>
        <fullName evidence="8">P-loop containing nucleoside triphosphate hydrolase protein</fullName>
    </submittedName>
</protein>
<comment type="caution">
    <text evidence="8">The sequence shown here is derived from an EMBL/GenBank/DDBJ whole genome shotgun (WGS) entry which is preliminary data.</text>
</comment>
<dbReference type="EMBL" id="JADCUA010000011">
    <property type="protein sequence ID" value="KAH9836296.1"/>
    <property type="molecule type" value="Genomic_DNA"/>
</dbReference>
<dbReference type="InterPro" id="IPR014001">
    <property type="entry name" value="Helicase_ATP-bd"/>
</dbReference>
<feature type="compositionally biased region" description="Acidic residues" evidence="5">
    <location>
        <begin position="1744"/>
        <end position="1756"/>
    </location>
</feature>
<evidence type="ECO:0000259" key="7">
    <source>
        <dbReference type="PROSITE" id="PS51194"/>
    </source>
</evidence>
<keyword evidence="3" id="KW-0347">Helicase</keyword>
<dbReference type="PANTHER" id="PTHR44533:SF4">
    <property type="entry name" value="DEAD_H RNA HELICASE, PUTATIVE-RELATED"/>
    <property type="match status" value="1"/>
</dbReference>
<evidence type="ECO:0000256" key="4">
    <source>
        <dbReference type="ARBA" id="ARBA00022840"/>
    </source>
</evidence>
<evidence type="ECO:0000256" key="3">
    <source>
        <dbReference type="ARBA" id="ARBA00022806"/>
    </source>
</evidence>
<dbReference type="CDD" id="cd18025">
    <property type="entry name" value="DEXHc_DDX60"/>
    <property type="match status" value="1"/>
</dbReference>
<feature type="region of interest" description="Disordered" evidence="5">
    <location>
        <begin position="1191"/>
        <end position="1234"/>
    </location>
</feature>
<dbReference type="RefSeq" id="XP_047778581.1">
    <property type="nucleotide sequence ID" value="XM_047927501.1"/>
</dbReference>
<name>A0ABQ8KG87_9APHY</name>
<proteinExistence type="predicted"/>
<keyword evidence="9" id="KW-1185">Reference proteome</keyword>
<evidence type="ECO:0000256" key="1">
    <source>
        <dbReference type="ARBA" id="ARBA00022741"/>
    </source>
</evidence>
<dbReference type="PANTHER" id="PTHR44533">
    <property type="entry name" value="DEAD/H RNA HELICASE, PUTATIVE-RELATED"/>
    <property type="match status" value="1"/>
</dbReference>
<dbReference type="Pfam" id="PF00270">
    <property type="entry name" value="DEAD"/>
    <property type="match status" value="1"/>
</dbReference>
<dbReference type="InterPro" id="IPR059032">
    <property type="entry name" value="WHD_DDX60"/>
</dbReference>
<keyword evidence="1" id="KW-0547">Nucleotide-binding</keyword>
<dbReference type="InterPro" id="IPR052431">
    <property type="entry name" value="SKI2_subfamily_helicases"/>
</dbReference>
<dbReference type="SMART" id="SM00490">
    <property type="entry name" value="HELICc"/>
    <property type="match status" value="1"/>
</dbReference>
<keyword evidence="4" id="KW-0067">ATP-binding</keyword>
<organism evidence="8 9">
    <name type="scientific">Rhodofomes roseus</name>
    <dbReference type="NCBI Taxonomy" id="34475"/>
    <lineage>
        <taxon>Eukaryota</taxon>
        <taxon>Fungi</taxon>
        <taxon>Dikarya</taxon>
        <taxon>Basidiomycota</taxon>
        <taxon>Agaricomycotina</taxon>
        <taxon>Agaricomycetes</taxon>
        <taxon>Polyporales</taxon>
        <taxon>Rhodofomes</taxon>
    </lineage>
</organism>
<evidence type="ECO:0000313" key="9">
    <source>
        <dbReference type="Proteomes" id="UP000814176"/>
    </source>
</evidence>
<dbReference type="GO" id="GO:0016787">
    <property type="term" value="F:hydrolase activity"/>
    <property type="evidence" value="ECO:0007669"/>
    <property type="project" value="UniProtKB-KW"/>
</dbReference>
<gene>
    <name evidence="8" type="ORF">C8Q71DRAFT_858285</name>
</gene>
<sequence length="1791" mass="202136">MDLDGFDQAARATGSGSTRLPERPQAKDALAYIDNEWYTLTSRRGRWMDLIGDYAGSEMFVLDGEALLQEALNDQLLALGREGEPSFQILHATYSLERMLNEYKMRSATFDIVFWHESRHLTIQTGRPEDVHTSRSLARAMLFKHLGCLDIAVHTFENLHDPNWLNYQRVTKPMFVMTNDGGLISRKFDDQSLRAEALLVQRVFIFNLLAQGITVSLLHGAEYRDSKIVTFIYEQRHNPNARSQLPEALWAASSAAAKALEARESHVRHGLPVLPLATFAPQSVQAPSETWMAVLLKRLSSVLDLRQVGMTELLYTFIAHLIVVPTLSVQQRAQKLETIHPSLSAMLVGTFLPTAFLALESVLARSQPEVDGHIYVALLNFAMTRPGQSPSELFGAMVSSRLAALWSAVGISNCDFTTLRARFPQPAPSRPSDSTGRPPAVRALLPFNNRIFDEHLAAVTVDVEAEDSLELTQHLDFNTIFNDVYHWHNDKRAILPAHLGGEAYQPMDEFQRRKALRRAQHFMASMERQAQTLTGAFGIPLERMLILPVGSQPRRAVPRTIQAKPVPHQSKKGKKEHVSSADKIRLANNEKKHTKLNDSNVPWWKEQLDTIASMSTSRQIVHIENIQRNKRTFEGWLTVEVRLFRLHLEFVRWIEDDERETAAVQDRTTVAVLRMVKDTYQQPNLFPAAVDILDTCLNVIALSSMISDLKTSSPEQSDVEHKLAFKFVKLMKSKTKSAVYKFMRIREDPIVWQLRLFGEYMDRSMDSQYDPRVPFKPDAWQRDVLDCLDDNQSVLVVAPTSAGKTFISYYAMEQVLRQSDDGILVYVAPTKALVNQIAAEVYARYKKELRGRSCWAIHTRDYRIHDPQKCQILVTVPEMLAIMLLSPPLARIWTPHIKRIILDEIHSIGQQEGGAVWEQILLFAPCPIIGLSATIGHPEEFNDWLKSVQEAHHFKHTFIHHPHRYSHLRKFTYAMQDEKPATLSFKGIDSHSNTGRTRFLHPVSLLSFGVHEIPPDFSLEAADCLSLYEALSVHANQPSCGFDLDHVNPTRFFASTAGPLLKQQDILRYEAQLKTIVNNLVAARDQQDIQSPLNKVIEYLTDPAVKALDHHAIPDRSRFMQNLIYLVSDLHASGDLPAILFNFDRKACETMCQRLLEELTTAEEQWRETSPEWRRKMAQWEVWKVQAAARKRQSEKETRSKNRVDVEAEQGESSTTWESSFDPHDPSPQFSFTSKSSVYSKSDLEDELRSLERWSSVPKWALNALRRGIGVHHAGMNKRYRTMVESLFRLGVVRVVVATGTLALGINAPARTSVFCGDSPFLTALMFRQCAGRAGRRGFDLLGKVVFYGVAIDRCQRLVLSRLPSLGGNFPLTSTMVLRLFNLLQGSDYAPFAEQAVVSILTLPHIGFRSNIGNEQVVHFMRFSIDYLRRASLLDAQGNPINLFGIASHLYYTEPGNLALIALLRHGVVHRICCQSDTVSAKRGLLLLLCHLFGRRYLPRIYAADENLQQLIKKSPSMVTLPPMPEDAKNILDTHDSEILSTFTSYALAYATQHHAILGSDVGLPLSDVEAVPSSPRSDPPSSFVEHLDQRAVRPIARSSFVANSGHDDQYQTVEELTRTSRDGLHLNQYAIPSMRLFTSHSSRENDGYVLNAYILDFYIHGQPAALKSANAIRDNDMWYLLDDFTLTLKSIRAGLGQLLWKASTEAVSAEEDDNGLPKVIDAGTKAKGVNDEDVVEAVPPAEMEGDGSDSEDEGMELTRPTDISDQDWAVYKIVHMVTTEFEEKFRAIGS</sequence>
<feature type="compositionally biased region" description="Basic and acidic residues" evidence="5">
    <location>
        <begin position="1192"/>
        <end position="1206"/>
    </location>
</feature>
<dbReference type="InterPro" id="IPR027417">
    <property type="entry name" value="P-loop_NTPase"/>
</dbReference>
<feature type="domain" description="Helicase C-terminal" evidence="7">
    <location>
        <begin position="1203"/>
        <end position="1384"/>
    </location>
</feature>
<feature type="region of interest" description="Disordered" evidence="5">
    <location>
        <begin position="1741"/>
        <end position="1762"/>
    </location>
</feature>
<dbReference type="InterPro" id="IPR011545">
    <property type="entry name" value="DEAD/DEAH_box_helicase_dom"/>
</dbReference>
<evidence type="ECO:0000256" key="2">
    <source>
        <dbReference type="ARBA" id="ARBA00022801"/>
    </source>
</evidence>
<dbReference type="SMART" id="SM00487">
    <property type="entry name" value="DEXDc"/>
    <property type="match status" value="1"/>
</dbReference>
<keyword evidence="2 8" id="KW-0378">Hydrolase</keyword>
<dbReference type="InterPro" id="IPR001650">
    <property type="entry name" value="Helicase_C-like"/>
</dbReference>
<dbReference type="Pfam" id="PF00271">
    <property type="entry name" value="Helicase_C"/>
    <property type="match status" value="1"/>
</dbReference>
<feature type="region of interest" description="Disordered" evidence="5">
    <location>
        <begin position="1"/>
        <end position="23"/>
    </location>
</feature>
<evidence type="ECO:0000256" key="5">
    <source>
        <dbReference type="SAM" id="MobiDB-lite"/>
    </source>
</evidence>
<dbReference type="Pfam" id="PF26076">
    <property type="entry name" value="WHD_DDX60"/>
    <property type="match status" value="1"/>
</dbReference>
<dbReference type="GeneID" id="72008233"/>
<dbReference type="PROSITE" id="PS51194">
    <property type="entry name" value="HELICASE_CTER"/>
    <property type="match status" value="1"/>
</dbReference>
<reference evidence="8 9" key="1">
    <citation type="journal article" date="2021" name="Environ. Microbiol.">
        <title>Gene family expansions and transcriptome signatures uncover fungal adaptations to wood decay.</title>
        <authorList>
            <person name="Hage H."/>
            <person name="Miyauchi S."/>
            <person name="Viragh M."/>
            <person name="Drula E."/>
            <person name="Min B."/>
            <person name="Chaduli D."/>
            <person name="Navarro D."/>
            <person name="Favel A."/>
            <person name="Norest M."/>
            <person name="Lesage-Meessen L."/>
            <person name="Balint B."/>
            <person name="Merenyi Z."/>
            <person name="de Eugenio L."/>
            <person name="Morin E."/>
            <person name="Martinez A.T."/>
            <person name="Baldrian P."/>
            <person name="Stursova M."/>
            <person name="Martinez M.J."/>
            <person name="Novotny C."/>
            <person name="Magnuson J.K."/>
            <person name="Spatafora J.W."/>
            <person name="Maurice S."/>
            <person name="Pangilinan J."/>
            <person name="Andreopoulos W."/>
            <person name="LaButti K."/>
            <person name="Hundley H."/>
            <person name="Na H."/>
            <person name="Kuo A."/>
            <person name="Barry K."/>
            <person name="Lipzen A."/>
            <person name="Henrissat B."/>
            <person name="Riley R."/>
            <person name="Ahrendt S."/>
            <person name="Nagy L.G."/>
            <person name="Grigoriev I.V."/>
            <person name="Martin F."/>
            <person name="Rosso M.N."/>
        </authorList>
    </citation>
    <scope>NUCLEOTIDE SEQUENCE [LARGE SCALE GENOMIC DNA]</scope>
    <source>
        <strain evidence="8 9">CIRM-BRFM 1785</strain>
    </source>
</reference>
<dbReference type="SUPFAM" id="SSF52540">
    <property type="entry name" value="P-loop containing nucleoside triphosphate hydrolases"/>
    <property type="match status" value="1"/>
</dbReference>